<evidence type="ECO:0000256" key="23">
    <source>
        <dbReference type="SAM" id="Phobius"/>
    </source>
</evidence>
<feature type="transmembrane region" description="Helical" evidence="23">
    <location>
        <begin position="227"/>
        <end position="248"/>
    </location>
</feature>
<keyword evidence="11 23" id="KW-1133">Transmembrane helix</keyword>
<dbReference type="GO" id="GO:0030868">
    <property type="term" value="C:smooth endoplasmic reticulum membrane"/>
    <property type="evidence" value="ECO:0007669"/>
    <property type="project" value="UniProtKB-SubCell"/>
</dbReference>
<dbReference type="Gene3D" id="1.20.1080.10">
    <property type="entry name" value="Glycerol uptake facilitator protein"/>
    <property type="match status" value="1"/>
</dbReference>
<evidence type="ECO:0000256" key="2">
    <source>
        <dbReference type="ARBA" id="ARBA00004448"/>
    </source>
</evidence>
<dbReference type="GO" id="GO:0046691">
    <property type="term" value="C:intracellular canaliculus"/>
    <property type="evidence" value="ECO:0007669"/>
    <property type="project" value="UniProtKB-ARBA"/>
</dbReference>
<dbReference type="PANTHER" id="PTHR45665">
    <property type="entry name" value="AQUAPORIN-8"/>
    <property type="match status" value="1"/>
</dbReference>
<keyword evidence="5 22" id="KW-0813">Transport</keyword>
<evidence type="ECO:0000256" key="21">
    <source>
        <dbReference type="ARBA" id="ARBA00074374"/>
    </source>
</evidence>
<dbReference type="GO" id="GO:0005743">
    <property type="term" value="C:mitochondrial inner membrane"/>
    <property type="evidence" value="ECO:0007669"/>
    <property type="project" value="UniProtKB-SubCell"/>
</dbReference>
<comment type="subcellular location">
    <subcellularLocation>
        <location evidence="1">Apical cell membrane</location>
        <topology evidence="1">Multi-pass membrane protein</topology>
    </subcellularLocation>
    <subcellularLocation>
        <location evidence="3">Basolateral cell membrane</location>
        <topology evidence="3">Multi-pass membrane protein</topology>
    </subcellularLocation>
    <subcellularLocation>
        <location evidence="2">Mitochondrion inner membrane</location>
        <topology evidence="2">Multi-pass membrane protein</topology>
    </subcellularLocation>
    <subcellularLocation>
        <location evidence="20">Smooth endoplasmic reticulum membrane</location>
        <topology evidence="20">Multi-pass membrane protein</topology>
    </subcellularLocation>
</comment>
<name>A0A8C9A7V3_PROSS</name>
<evidence type="ECO:0000313" key="24">
    <source>
        <dbReference type="Ensembl" id="ENSPSMP00000028559.1"/>
    </source>
</evidence>
<evidence type="ECO:0000256" key="13">
    <source>
        <dbReference type="ARBA" id="ARBA00023128"/>
    </source>
</evidence>
<keyword evidence="7 22" id="KW-0812">Transmembrane</keyword>
<dbReference type="InterPro" id="IPR000425">
    <property type="entry name" value="MIP"/>
</dbReference>
<dbReference type="InterPro" id="IPR034294">
    <property type="entry name" value="Aquaporin_transptr"/>
</dbReference>
<comment type="catalytic activity">
    <reaction evidence="18">
        <text>H2O2(out) = H2O2(in)</text>
        <dbReference type="Rhea" id="RHEA:74375"/>
        <dbReference type="ChEBI" id="CHEBI:16240"/>
    </reaction>
</comment>
<evidence type="ECO:0000256" key="16">
    <source>
        <dbReference type="ARBA" id="ARBA00034651"/>
    </source>
</evidence>
<feature type="transmembrane region" description="Helical" evidence="23">
    <location>
        <begin position="95"/>
        <end position="115"/>
    </location>
</feature>
<keyword evidence="12" id="KW-0558">Oxidation</keyword>
<feature type="transmembrane region" description="Helical" evidence="23">
    <location>
        <begin position="154"/>
        <end position="172"/>
    </location>
</feature>
<dbReference type="InterPro" id="IPR023277">
    <property type="entry name" value="Aquaporin_8"/>
</dbReference>
<evidence type="ECO:0000256" key="8">
    <source>
        <dbReference type="ARBA" id="ARBA00022737"/>
    </source>
</evidence>
<keyword evidence="10" id="KW-0256">Endoplasmic reticulum</keyword>
<dbReference type="FunFam" id="1.20.1080.10:FF:000015">
    <property type="entry name" value="Aquaporin 8"/>
    <property type="match status" value="1"/>
</dbReference>
<dbReference type="GO" id="GO:0072488">
    <property type="term" value="P:ammonium transmembrane transport"/>
    <property type="evidence" value="ECO:0007669"/>
    <property type="project" value="UniProtKB-ARBA"/>
</dbReference>
<evidence type="ECO:0000256" key="12">
    <source>
        <dbReference type="ARBA" id="ARBA00023097"/>
    </source>
</evidence>
<keyword evidence="14 23" id="KW-0472">Membrane</keyword>
<keyword evidence="6" id="KW-1003">Cell membrane</keyword>
<dbReference type="GO" id="GO:0019755">
    <property type="term" value="P:one-carbon compound transport"/>
    <property type="evidence" value="ECO:0007669"/>
    <property type="project" value="UniProtKB-ARBA"/>
</dbReference>
<dbReference type="Proteomes" id="UP000694414">
    <property type="component" value="Unplaced"/>
</dbReference>
<evidence type="ECO:0000256" key="1">
    <source>
        <dbReference type="ARBA" id="ARBA00004424"/>
    </source>
</evidence>
<dbReference type="Pfam" id="PF00230">
    <property type="entry name" value="MIP"/>
    <property type="match status" value="1"/>
</dbReference>
<reference evidence="24" key="2">
    <citation type="submission" date="2025-09" db="UniProtKB">
        <authorList>
            <consortium name="Ensembl"/>
        </authorList>
    </citation>
    <scope>IDENTIFICATION</scope>
</reference>
<comment type="similarity">
    <text evidence="4 22">Belongs to the MIP/aquaporin (TC 1.A.8) family.</text>
</comment>
<evidence type="ECO:0000256" key="7">
    <source>
        <dbReference type="ARBA" id="ARBA00022692"/>
    </source>
</evidence>
<evidence type="ECO:0000256" key="11">
    <source>
        <dbReference type="ARBA" id="ARBA00022989"/>
    </source>
</evidence>
<evidence type="ECO:0000256" key="10">
    <source>
        <dbReference type="ARBA" id="ARBA00022824"/>
    </source>
</evidence>
<dbReference type="InterPro" id="IPR023271">
    <property type="entry name" value="Aquaporin-like"/>
</dbReference>
<evidence type="ECO:0000313" key="25">
    <source>
        <dbReference type="Proteomes" id="UP000694414"/>
    </source>
</evidence>
<accession>A0A8C9A7V3</accession>
<evidence type="ECO:0000256" key="22">
    <source>
        <dbReference type="RuleBase" id="RU000477"/>
    </source>
</evidence>
<evidence type="ECO:0000256" key="3">
    <source>
        <dbReference type="ARBA" id="ARBA00004554"/>
    </source>
</evidence>
<evidence type="ECO:0000256" key="14">
    <source>
        <dbReference type="ARBA" id="ARBA00023136"/>
    </source>
</evidence>
<dbReference type="SUPFAM" id="SSF81338">
    <property type="entry name" value="Aquaporin-like"/>
    <property type="match status" value="1"/>
</dbReference>
<dbReference type="GO" id="GO:0016323">
    <property type="term" value="C:basolateral plasma membrane"/>
    <property type="evidence" value="ECO:0007669"/>
    <property type="project" value="UniProtKB-SubCell"/>
</dbReference>
<protein>
    <recommendedName>
        <fullName evidence="21">Aquaporin-8</fullName>
    </recommendedName>
</protein>
<comment type="catalytic activity">
    <reaction evidence="16">
        <text>H2O(in) = H2O(out)</text>
        <dbReference type="Rhea" id="RHEA:29667"/>
        <dbReference type="ChEBI" id="CHEBI:15377"/>
    </reaction>
</comment>
<dbReference type="GO" id="GO:0015250">
    <property type="term" value="F:water channel activity"/>
    <property type="evidence" value="ECO:0007669"/>
    <property type="project" value="TreeGrafter"/>
</dbReference>
<evidence type="ECO:0000256" key="19">
    <source>
        <dbReference type="ARBA" id="ARBA00050618"/>
    </source>
</evidence>
<keyword evidence="9" id="KW-0999">Mitochondrion inner membrane</keyword>
<evidence type="ECO:0000256" key="4">
    <source>
        <dbReference type="ARBA" id="ARBA00006175"/>
    </source>
</evidence>
<feature type="transmembrane region" description="Helical" evidence="23">
    <location>
        <begin position="184"/>
        <end position="203"/>
    </location>
</feature>
<dbReference type="GO" id="GO:0080170">
    <property type="term" value="P:hydrogen peroxide transmembrane transport"/>
    <property type="evidence" value="ECO:0007669"/>
    <property type="project" value="UniProtKB-ARBA"/>
</dbReference>
<keyword evidence="25" id="KW-1185">Reference proteome</keyword>
<evidence type="ECO:0000256" key="5">
    <source>
        <dbReference type="ARBA" id="ARBA00022448"/>
    </source>
</evidence>
<dbReference type="Ensembl" id="ENSPSMT00000032984.1">
    <property type="protein sequence ID" value="ENSPSMP00000028559.1"/>
    <property type="gene ID" value="ENSPSMG00000019862.1"/>
</dbReference>
<proteinExistence type="inferred from homology"/>
<dbReference type="AlphaFoldDB" id="A0A8C9A7V3"/>
<sequence length="259" mass="27764">ISVEVAMCDSDFGNDQAKEPSVGDRWRVSWYQRLVQPCLAELLGSAFFVFIGCMSVIENVTNMGLLQPALAHGLALGILIAILENISGAHLNPAASLMAMLSGGLTLMMLVPYWISQLLGGLIGAALAKVVSPAERFWNASGAAFVTVQEQGQVVRALVAEVILTVLVLIVCTGTTKRRTTRPVAPFCTGLSVTIAILAGGNVSGPCMNPARAFGPAVMANYWGFHWIYWLGPLLAGLLVGLFIRFFIYRKSHQSLKGQ</sequence>
<dbReference type="GeneTree" id="ENSGT00940000159304"/>
<evidence type="ECO:0000256" key="17">
    <source>
        <dbReference type="ARBA" id="ARBA00036281"/>
    </source>
</evidence>
<dbReference type="PRINTS" id="PR02020">
    <property type="entry name" value="AQUAPORIN8"/>
</dbReference>
<reference evidence="24" key="1">
    <citation type="submission" date="2025-08" db="UniProtKB">
        <authorList>
            <consortium name="Ensembl"/>
        </authorList>
    </citation>
    <scope>IDENTIFICATION</scope>
</reference>
<comment type="catalytic activity">
    <reaction evidence="17">
        <text>methylamine(out) = methylamine(in)</text>
        <dbReference type="Rhea" id="RHEA:74391"/>
        <dbReference type="ChEBI" id="CHEBI:59338"/>
    </reaction>
</comment>
<feature type="transmembrane region" description="Helical" evidence="23">
    <location>
        <begin position="63"/>
        <end position="83"/>
    </location>
</feature>
<evidence type="ECO:0000256" key="9">
    <source>
        <dbReference type="ARBA" id="ARBA00022792"/>
    </source>
</evidence>
<evidence type="ECO:0000256" key="20">
    <source>
        <dbReference type="ARBA" id="ARBA00060365"/>
    </source>
</evidence>
<keyword evidence="13" id="KW-0496">Mitochondrion</keyword>
<dbReference type="PRINTS" id="PR00783">
    <property type="entry name" value="MINTRINSICP"/>
</dbReference>
<comment type="catalytic activity">
    <reaction evidence="19">
        <text>formamide(out) = formamide(in)</text>
        <dbReference type="Rhea" id="RHEA:74387"/>
        <dbReference type="ChEBI" id="CHEBI:16397"/>
    </reaction>
</comment>
<keyword evidence="8" id="KW-0677">Repeat</keyword>
<keyword evidence="15" id="KW-0325">Glycoprotein</keyword>
<dbReference type="PANTHER" id="PTHR45665:SF9">
    <property type="entry name" value="AQUAPORIN-8"/>
    <property type="match status" value="1"/>
</dbReference>
<evidence type="ECO:0000256" key="6">
    <source>
        <dbReference type="ARBA" id="ARBA00022475"/>
    </source>
</evidence>
<evidence type="ECO:0000256" key="15">
    <source>
        <dbReference type="ARBA" id="ARBA00023180"/>
    </source>
</evidence>
<feature type="transmembrane region" description="Helical" evidence="23">
    <location>
        <begin position="34"/>
        <end position="57"/>
    </location>
</feature>
<evidence type="ECO:0000256" key="18">
    <source>
        <dbReference type="ARBA" id="ARBA00047305"/>
    </source>
</evidence>
<organism evidence="24 25">
    <name type="scientific">Prolemur simus</name>
    <name type="common">Greater bamboo lemur</name>
    <name type="synonym">Hapalemur simus</name>
    <dbReference type="NCBI Taxonomy" id="1328070"/>
    <lineage>
        <taxon>Eukaryota</taxon>
        <taxon>Metazoa</taxon>
        <taxon>Chordata</taxon>
        <taxon>Craniata</taxon>
        <taxon>Vertebrata</taxon>
        <taxon>Euteleostomi</taxon>
        <taxon>Mammalia</taxon>
        <taxon>Eutheria</taxon>
        <taxon>Euarchontoglires</taxon>
        <taxon>Primates</taxon>
        <taxon>Strepsirrhini</taxon>
        <taxon>Lemuriformes</taxon>
        <taxon>Lemuridae</taxon>
        <taxon>Prolemur</taxon>
    </lineage>
</organism>